<keyword evidence="1" id="KW-0812">Transmembrane</keyword>
<dbReference type="EMBL" id="CAMAPD010000041">
    <property type="protein sequence ID" value="CAH9068492.1"/>
    <property type="molecule type" value="Genomic_DNA"/>
</dbReference>
<evidence type="ECO:0000313" key="2">
    <source>
        <dbReference type="EMBL" id="CAH9068492.1"/>
    </source>
</evidence>
<evidence type="ECO:0000256" key="1">
    <source>
        <dbReference type="SAM" id="Phobius"/>
    </source>
</evidence>
<organism evidence="2 3">
    <name type="scientific">Pseudoalteromonas holothuriae</name>
    <dbReference type="NCBI Taxonomy" id="2963714"/>
    <lineage>
        <taxon>Bacteria</taxon>
        <taxon>Pseudomonadati</taxon>
        <taxon>Pseudomonadota</taxon>
        <taxon>Gammaproteobacteria</taxon>
        <taxon>Alteromonadales</taxon>
        <taxon>Pseudoalteromonadaceae</taxon>
        <taxon>Pseudoalteromonas</taxon>
    </lineage>
</organism>
<sequence>MTIKNKNKLFWFFSIPTMYTVISISSASQPYIPSEGYLDFLKYIVFPISVLSFYYLAFFQRQEATGKTRFQKRLEDTTKNFTKIKATFTKFKNYLIGIITVPIICIILLFMTQWYPAWPVKYLAETQVTFKATVIKLGNIRKTQQTKIYLKDISTGREFSLHWDTSFHAEINVNDIVELTAKKHWLGLYIERFKVY</sequence>
<accession>A0ABM9GNR1</accession>
<feature type="transmembrane region" description="Helical" evidence="1">
    <location>
        <begin position="94"/>
        <end position="115"/>
    </location>
</feature>
<evidence type="ECO:0000313" key="3">
    <source>
        <dbReference type="Proteomes" id="UP001152485"/>
    </source>
</evidence>
<comment type="caution">
    <text evidence="2">The sequence shown here is derived from an EMBL/GenBank/DDBJ whole genome shotgun (WGS) entry which is preliminary data.</text>
</comment>
<name>A0ABM9GNR1_9GAMM</name>
<gene>
    <name evidence="2" type="ORF">PSECIP111951_04166</name>
</gene>
<reference evidence="2 3" key="1">
    <citation type="submission" date="2022-07" db="EMBL/GenBank/DDBJ databases">
        <authorList>
            <person name="Criscuolo A."/>
        </authorList>
    </citation>
    <scope>NUCLEOTIDE SEQUENCE [LARGE SCALE GENOMIC DNA]</scope>
    <source>
        <strain evidence="3">CIP 111951</strain>
    </source>
</reference>
<proteinExistence type="predicted"/>
<keyword evidence="1" id="KW-1133">Transmembrane helix</keyword>
<dbReference type="Proteomes" id="UP001152485">
    <property type="component" value="Unassembled WGS sequence"/>
</dbReference>
<dbReference type="RefSeq" id="WP_261595474.1">
    <property type="nucleotide sequence ID" value="NZ_CAMAPD010000041.1"/>
</dbReference>
<feature type="transmembrane region" description="Helical" evidence="1">
    <location>
        <begin position="9"/>
        <end position="28"/>
    </location>
</feature>
<keyword evidence="1" id="KW-0472">Membrane</keyword>
<feature type="transmembrane region" description="Helical" evidence="1">
    <location>
        <begin position="40"/>
        <end position="59"/>
    </location>
</feature>
<protein>
    <submittedName>
        <fullName evidence="2">Uncharacterized protein</fullName>
    </submittedName>
</protein>